<evidence type="ECO:0008006" key="4">
    <source>
        <dbReference type="Google" id="ProtNLM"/>
    </source>
</evidence>
<feature type="transmembrane region" description="Helical" evidence="1">
    <location>
        <begin position="151"/>
        <end position="171"/>
    </location>
</feature>
<reference evidence="2 3" key="1">
    <citation type="submission" date="2022-01" db="EMBL/GenBank/DDBJ databases">
        <title>Novel bile acid biosynthetic pathways are enriched in the microbiome of centenarians.</title>
        <authorList>
            <person name="Sato Y."/>
            <person name="Atarashi K."/>
            <person name="Plichta R.D."/>
            <person name="Arai Y."/>
            <person name="Sasajima S."/>
            <person name="Kearney M.S."/>
            <person name="Suda W."/>
            <person name="Takeshita K."/>
            <person name="Sasaki T."/>
            <person name="Okamoto S."/>
            <person name="Skelly N.A."/>
            <person name="Okamura Y."/>
            <person name="Vlamakis H."/>
            <person name="Li Y."/>
            <person name="Tanoue T."/>
            <person name="Takei H."/>
            <person name="Nittono H."/>
            <person name="Narushima S."/>
            <person name="Irie J."/>
            <person name="Itoh H."/>
            <person name="Moriya K."/>
            <person name="Sugiura Y."/>
            <person name="Suematsu M."/>
            <person name="Moritoki N."/>
            <person name="Shibata S."/>
            <person name="Littman R.D."/>
            <person name="Fischbach A.M."/>
            <person name="Uwamino Y."/>
            <person name="Inoue T."/>
            <person name="Honda A."/>
            <person name="Hattori M."/>
            <person name="Murai T."/>
            <person name="Xavier J.R."/>
            <person name="Hirose N."/>
            <person name="Honda K."/>
        </authorList>
    </citation>
    <scope>NUCLEOTIDE SEQUENCE [LARGE SCALE GENOMIC DNA]</scope>
    <source>
        <strain evidence="2 3">CE91-St30</strain>
    </source>
</reference>
<dbReference type="EMBL" id="AP025564">
    <property type="protein sequence ID" value="BDE95538.1"/>
    <property type="molecule type" value="Genomic_DNA"/>
</dbReference>
<dbReference type="RefSeq" id="WP_244411890.1">
    <property type="nucleotide sequence ID" value="NZ_AP025564.1"/>
</dbReference>
<gene>
    <name evidence="2" type="ORF">CE91St30_08710</name>
</gene>
<keyword evidence="1" id="KW-0472">Membrane</keyword>
<sequence length="185" mass="20515">MTTEEYTKTEASLNRLKKSAKAIRVFFKVVFVLFCIVWVMLVALFGCLSFFPEIVSPDAESAGAVPFILCIVFGLLIAVFLRQAIHFLSDIEKGESPFSMRQVRRIRVVALIFIVYVVVEAVFSIGQTTLVESGSLMVKYSVTSVNSNPTLSINFGMLSAAAILYCLSLVFEYGTLLQQLSDETL</sequence>
<dbReference type="Proteomes" id="UP001320544">
    <property type="component" value="Chromosome"/>
</dbReference>
<keyword evidence="3" id="KW-1185">Reference proteome</keyword>
<feature type="transmembrane region" description="Helical" evidence="1">
    <location>
        <begin position="106"/>
        <end position="131"/>
    </location>
</feature>
<evidence type="ECO:0000256" key="1">
    <source>
        <dbReference type="SAM" id="Phobius"/>
    </source>
</evidence>
<accession>A0ABN6MC03</accession>
<protein>
    <recommendedName>
        <fullName evidence="4">DUF2975 family protein</fullName>
    </recommendedName>
</protein>
<evidence type="ECO:0000313" key="2">
    <source>
        <dbReference type="EMBL" id="BDE95538.1"/>
    </source>
</evidence>
<feature type="transmembrane region" description="Helical" evidence="1">
    <location>
        <begin position="25"/>
        <end position="51"/>
    </location>
</feature>
<evidence type="ECO:0000313" key="3">
    <source>
        <dbReference type="Proteomes" id="UP001320544"/>
    </source>
</evidence>
<feature type="transmembrane region" description="Helical" evidence="1">
    <location>
        <begin position="63"/>
        <end position="85"/>
    </location>
</feature>
<name>A0ABN6MC03_9ACTN</name>
<organism evidence="2 3">
    <name type="scientific">Raoultibacter timonensis</name>
    <dbReference type="NCBI Taxonomy" id="1907662"/>
    <lineage>
        <taxon>Bacteria</taxon>
        <taxon>Bacillati</taxon>
        <taxon>Actinomycetota</taxon>
        <taxon>Coriobacteriia</taxon>
        <taxon>Eggerthellales</taxon>
        <taxon>Eggerthellaceae</taxon>
        <taxon>Raoultibacter</taxon>
    </lineage>
</organism>
<proteinExistence type="predicted"/>
<keyword evidence="1" id="KW-0812">Transmembrane</keyword>
<keyword evidence="1" id="KW-1133">Transmembrane helix</keyword>